<comment type="caution">
    <text evidence="1">The sequence shown here is derived from an EMBL/GenBank/DDBJ whole genome shotgun (WGS) entry which is preliminary data.</text>
</comment>
<protein>
    <submittedName>
        <fullName evidence="1">Uncharacterized protein</fullName>
    </submittedName>
</protein>
<name>A0ACC2RIN6_9FUNG</name>
<evidence type="ECO:0000313" key="2">
    <source>
        <dbReference type="Proteomes" id="UP001165960"/>
    </source>
</evidence>
<evidence type="ECO:0000313" key="1">
    <source>
        <dbReference type="EMBL" id="KAJ9049917.1"/>
    </source>
</evidence>
<dbReference type="EMBL" id="QTSX02007188">
    <property type="protein sequence ID" value="KAJ9049917.1"/>
    <property type="molecule type" value="Genomic_DNA"/>
</dbReference>
<reference evidence="1" key="1">
    <citation type="submission" date="2022-04" db="EMBL/GenBank/DDBJ databases">
        <title>Genome of the entomopathogenic fungus Entomophthora muscae.</title>
        <authorList>
            <person name="Elya C."/>
            <person name="Lovett B.R."/>
            <person name="Lee E."/>
            <person name="Macias A.M."/>
            <person name="Hajek A.E."/>
            <person name="De Bivort B.L."/>
            <person name="Kasson M.T."/>
            <person name="De Fine Licht H.H."/>
            <person name="Stajich J.E."/>
        </authorList>
    </citation>
    <scope>NUCLEOTIDE SEQUENCE</scope>
    <source>
        <strain evidence="1">Berkeley</strain>
    </source>
</reference>
<sequence>MNEISRLLGFSKNRMSVFSKYETFILGNVSQVNAIESVLRSLTYVLPGRFGDAELASEALYSVLNLVGLYHDKILTKVSNNSVADGSQPSNFNRYTRFMIDSSSLYKKCAYLLSVVEYSEVLLEMLFLKRRGTKGKLKLVTLIEIFQLSKKRTLLSPPHPEREQPPLDDDQEVQKRTKNIWQGKRTGFSHPNIISLQRNGTANLDHKPYILSKVLDRDAACRAENLVTRLEGLGTFAEILYIVRPVIYVLALRKYGFKSWTPWTFSLFLEWFSLHLKDKYLQNQGGLNTLSSLEKEEKRRRSMILGYYLLKGPFFNAVTKPFLMKFCENTKNKFMLSFMAGMILDYIPLWEKFHFYTSGS</sequence>
<organism evidence="1 2">
    <name type="scientific">Entomophthora muscae</name>
    <dbReference type="NCBI Taxonomy" id="34485"/>
    <lineage>
        <taxon>Eukaryota</taxon>
        <taxon>Fungi</taxon>
        <taxon>Fungi incertae sedis</taxon>
        <taxon>Zoopagomycota</taxon>
        <taxon>Entomophthoromycotina</taxon>
        <taxon>Entomophthoromycetes</taxon>
        <taxon>Entomophthorales</taxon>
        <taxon>Entomophthoraceae</taxon>
        <taxon>Entomophthora</taxon>
    </lineage>
</organism>
<gene>
    <name evidence="1" type="ORF">DSO57_1019537</name>
</gene>
<keyword evidence="2" id="KW-1185">Reference proteome</keyword>
<proteinExistence type="predicted"/>
<dbReference type="Proteomes" id="UP001165960">
    <property type="component" value="Unassembled WGS sequence"/>
</dbReference>
<accession>A0ACC2RIN6</accession>